<proteinExistence type="inferred from homology"/>
<reference evidence="4" key="1">
    <citation type="journal article" date="2017" name="Nature">
        <title>The genome of Chenopodium quinoa.</title>
        <authorList>
            <person name="Jarvis D.E."/>
            <person name="Ho Y.S."/>
            <person name="Lightfoot D.J."/>
            <person name="Schmoeckel S.M."/>
            <person name="Li B."/>
            <person name="Borm T.J.A."/>
            <person name="Ohyanagi H."/>
            <person name="Mineta K."/>
            <person name="Michell C.T."/>
            <person name="Saber N."/>
            <person name="Kharbatia N.M."/>
            <person name="Rupper R.R."/>
            <person name="Sharp A.R."/>
            <person name="Dally N."/>
            <person name="Boughton B.A."/>
            <person name="Woo Y.H."/>
            <person name="Gao G."/>
            <person name="Schijlen E.G.W.M."/>
            <person name="Guo X."/>
            <person name="Momin A.A."/>
            <person name="Negrao S."/>
            <person name="Al-Babili S."/>
            <person name="Gehring C."/>
            <person name="Roessner U."/>
            <person name="Jung C."/>
            <person name="Murphy K."/>
            <person name="Arold S.T."/>
            <person name="Gojobori T."/>
            <person name="van der Linden C.G."/>
            <person name="van Loo E.N."/>
            <person name="Jellen E.N."/>
            <person name="Maughan P.J."/>
            <person name="Tester M."/>
        </authorList>
    </citation>
    <scope>NUCLEOTIDE SEQUENCE [LARGE SCALE GENOMIC DNA]</scope>
    <source>
        <strain evidence="4">cv. PI 614886</strain>
    </source>
</reference>
<evidence type="ECO:0000256" key="1">
    <source>
        <dbReference type="ARBA" id="ARBA00001946"/>
    </source>
</evidence>
<dbReference type="GO" id="GO:0009668">
    <property type="term" value="P:plastid membrane organization"/>
    <property type="evidence" value="ECO:0007669"/>
    <property type="project" value="TreeGrafter"/>
</dbReference>
<dbReference type="CDD" id="cd00475">
    <property type="entry name" value="Cis_IPPS"/>
    <property type="match status" value="1"/>
</dbReference>
<protein>
    <recommendedName>
        <fullName evidence="3">Alkyl transferase</fullName>
        <ecNumber evidence="3">2.5.1.-</ecNumber>
    </recommendedName>
</protein>
<dbReference type="PROSITE" id="PS01066">
    <property type="entry name" value="UPP_SYNTHASE"/>
    <property type="match status" value="1"/>
</dbReference>
<dbReference type="GO" id="GO:0016094">
    <property type="term" value="P:polyprenol biosynthetic process"/>
    <property type="evidence" value="ECO:0007669"/>
    <property type="project" value="TreeGrafter"/>
</dbReference>
<evidence type="ECO:0000256" key="2">
    <source>
        <dbReference type="ARBA" id="ARBA00022679"/>
    </source>
</evidence>
<comment type="similarity">
    <text evidence="3">Belongs to the UPP synthase family.</text>
</comment>
<dbReference type="HAMAP" id="MF_01139">
    <property type="entry name" value="ISPT"/>
    <property type="match status" value="1"/>
</dbReference>
<comment type="cofactor">
    <cofactor evidence="1">
        <name>Mg(2+)</name>
        <dbReference type="ChEBI" id="CHEBI:18420"/>
    </cofactor>
</comment>
<dbReference type="EnsemblPlants" id="AUR62001653-RA">
    <property type="protein sequence ID" value="AUR62001653-RA:cds"/>
    <property type="gene ID" value="AUR62001653"/>
</dbReference>
<dbReference type="Gramene" id="AUR62001653-RA">
    <property type="protein sequence ID" value="AUR62001653-RA:cds"/>
    <property type="gene ID" value="AUR62001653"/>
</dbReference>
<evidence type="ECO:0000313" key="4">
    <source>
        <dbReference type="EnsemblPlants" id="AUR62001653-RA:cds"/>
    </source>
</evidence>
<name>A0A803KRJ6_CHEQI</name>
<dbReference type="InterPro" id="IPR036424">
    <property type="entry name" value="UPP_synth-like_sf"/>
</dbReference>
<dbReference type="Proteomes" id="UP000596660">
    <property type="component" value="Unplaced"/>
</dbReference>
<dbReference type="Gene3D" id="3.40.1180.10">
    <property type="entry name" value="Decaprenyl diphosphate synthase-like"/>
    <property type="match status" value="2"/>
</dbReference>
<reference evidence="4" key="2">
    <citation type="submission" date="2021-03" db="UniProtKB">
        <authorList>
            <consortium name="EnsemblPlants"/>
        </authorList>
    </citation>
    <scope>IDENTIFICATION</scope>
</reference>
<dbReference type="PANTHER" id="PTHR10291">
    <property type="entry name" value="DEHYDRODOLICHYL DIPHOSPHATE SYNTHASE FAMILY MEMBER"/>
    <property type="match status" value="1"/>
</dbReference>
<keyword evidence="5" id="KW-1185">Reference proteome</keyword>
<organism evidence="4 5">
    <name type="scientific">Chenopodium quinoa</name>
    <name type="common">Quinoa</name>
    <dbReference type="NCBI Taxonomy" id="63459"/>
    <lineage>
        <taxon>Eukaryota</taxon>
        <taxon>Viridiplantae</taxon>
        <taxon>Streptophyta</taxon>
        <taxon>Embryophyta</taxon>
        <taxon>Tracheophyta</taxon>
        <taxon>Spermatophyta</taxon>
        <taxon>Magnoliopsida</taxon>
        <taxon>eudicotyledons</taxon>
        <taxon>Gunneridae</taxon>
        <taxon>Pentapetalae</taxon>
        <taxon>Caryophyllales</taxon>
        <taxon>Chenopodiaceae</taxon>
        <taxon>Chenopodioideae</taxon>
        <taxon>Atripliceae</taxon>
        <taxon>Chenopodium</taxon>
    </lineage>
</organism>
<dbReference type="PANTHER" id="PTHR10291:SF0">
    <property type="entry name" value="DEHYDRODOLICHYL DIPHOSPHATE SYNTHASE 2"/>
    <property type="match status" value="1"/>
</dbReference>
<sequence>MKGSFHKLFSTTSDVGRPPALANEEVELPPGLRQDAMPRHVAVIMDGTGRWARQRGLHGNAGHAAGQRSLTQMVTLCAKWGIKVLSIFGFSLDNWRRSKVDKHPIATASAAPTMGPAVAMEEELPPGLRHEAMPRHVAVIMDGNVRWARQRGLPGGAGHEAGVRSLRRMVELSGKWGVKVLTVFAFSYDNWVRPQVEVDFLMSLFERGIKSELDNFIRQGIRISVIGDTSKLPISLQKLIADAEETTKDFTNFQLIVAVSYSGKYDIIQACKNIAQKVKDGAVEVEEIDEGLIEQELETNCTDYPYPDLLIRTSGELRVSNFLLWQLAYTELFFVRALWPDFGEEEFVEALMSYQQRSRRYGGREVQESSANSR</sequence>
<accession>A0A803KRJ6</accession>
<dbReference type="NCBIfam" id="TIGR00055">
    <property type="entry name" value="uppS"/>
    <property type="match status" value="1"/>
</dbReference>
<dbReference type="Pfam" id="PF01255">
    <property type="entry name" value="Prenyltransf"/>
    <property type="match status" value="2"/>
</dbReference>
<keyword evidence="2 3" id="KW-0808">Transferase</keyword>
<evidence type="ECO:0000313" key="5">
    <source>
        <dbReference type="Proteomes" id="UP000596660"/>
    </source>
</evidence>
<dbReference type="GO" id="GO:0009409">
    <property type="term" value="P:response to cold"/>
    <property type="evidence" value="ECO:0007669"/>
    <property type="project" value="TreeGrafter"/>
</dbReference>
<dbReference type="AlphaFoldDB" id="A0A803KRJ6"/>
<dbReference type="EC" id="2.5.1.-" evidence="3"/>
<dbReference type="FunFam" id="3.40.1180.10:FF:000001">
    <property type="entry name" value="(2E,6E)-farnesyl-diphosphate-specific ditrans,polycis-undecaprenyl-diphosphate synthase"/>
    <property type="match status" value="1"/>
</dbReference>
<dbReference type="GO" id="GO:0009570">
    <property type="term" value="C:chloroplast stroma"/>
    <property type="evidence" value="ECO:0007669"/>
    <property type="project" value="TreeGrafter"/>
</dbReference>
<dbReference type="InterPro" id="IPR001441">
    <property type="entry name" value="UPP_synth-like"/>
</dbReference>
<dbReference type="InterPro" id="IPR018520">
    <property type="entry name" value="UPP_synth-like_CS"/>
</dbReference>
<dbReference type="SUPFAM" id="SSF64005">
    <property type="entry name" value="Undecaprenyl diphosphate synthase"/>
    <property type="match status" value="2"/>
</dbReference>
<evidence type="ECO:0000256" key="3">
    <source>
        <dbReference type="RuleBase" id="RU363018"/>
    </source>
</evidence>
<dbReference type="GO" id="GO:0045547">
    <property type="term" value="F:ditrans,polycis-polyprenyl diphosphate synthase [(2E,6E)-farnesyl diphosphate specific] activity"/>
    <property type="evidence" value="ECO:0007669"/>
    <property type="project" value="TreeGrafter"/>
</dbReference>
<dbReference type="OMA" id="IAYTELC"/>